<reference evidence="1 2" key="1">
    <citation type="submission" date="2020-11" db="EMBL/GenBank/DDBJ databases">
        <authorList>
            <person name="Wallbank WR R."/>
            <person name="Pardo Diaz C."/>
            <person name="Kozak K."/>
            <person name="Martin S."/>
            <person name="Jiggins C."/>
            <person name="Moest M."/>
            <person name="Warren A I."/>
            <person name="Generalovic N T."/>
            <person name="Byers J.R.P. K."/>
            <person name="Montejo-Kovacevich G."/>
            <person name="Yen C E."/>
        </authorList>
    </citation>
    <scope>NUCLEOTIDE SEQUENCE [LARGE SCALE GENOMIC DNA]</scope>
</reference>
<dbReference type="Proteomes" id="UP000594454">
    <property type="component" value="Chromosome 6"/>
</dbReference>
<dbReference type="EMBL" id="LR899014">
    <property type="protein sequence ID" value="CAD7092186.1"/>
    <property type="molecule type" value="Genomic_DNA"/>
</dbReference>
<dbReference type="InParanoid" id="A0A7R8V3I4"/>
<evidence type="ECO:0000313" key="2">
    <source>
        <dbReference type="Proteomes" id="UP000594454"/>
    </source>
</evidence>
<sequence length="114" mass="12764">MKEESQPLKNKKEGRVVVHPLLTEYGKLHTRQRNLFTTTHGQEEICGGGEMDRLQGAKNIFKQSTCVLKEQLKEADITNEVTNSNAFFILGGVQGVGFITNFKGFKTDLVIHLS</sequence>
<gene>
    <name evidence="1" type="ORF">HERILL_LOCUS14566</name>
</gene>
<evidence type="ECO:0000313" key="1">
    <source>
        <dbReference type="EMBL" id="CAD7092186.1"/>
    </source>
</evidence>
<accession>A0A7R8V3I4</accession>
<dbReference type="AlphaFoldDB" id="A0A7R8V3I4"/>
<protein>
    <submittedName>
        <fullName evidence="1">Uncharacterized protein</fullName>
    </submittedName>
</protein>
<proteinExistence type="predicted"/>
<name>A0A7R8V3I4_HERIL</name>
<keyword evidence="2" id="KW-1185">Reference proteome</keyword>
<organism evidence="1 2">
    <name type="scientific">Hermetia illucens</name>
    <name type="common">Black soldier fly</name>
    <dbReference type="NCBI Taxonomy" id="343691"/>
    <lineage>
        <taxon>Eukaryota</taxon>
        <taxon>Metazoa</taxon>
        <taxon>Ecdysozoa</taxon>
        <taxon>Arthropoda</taxon>
        <taxon>Hexapoda</taxon>
        <taxon>Insecta</taxon>
        <taxon>Pterygota</taxon>
        <taxon>Neoptera</taxon>
        <taxon>Endopterygota</taxon>
        <taxon>Diptera</taxon>
        <taxon>Brachycera</taxon>
        <taxon>Stratiomyomorpha</taxon>
        <taxon>Stratiomyidae</taxon>
        <taxon>Hermetiinae</taxon>
        <taxon>Hermetia</taxon>
    </lineage>
</organism>